<feature type="region of interest" description="Disordered" evidence="1">
    <location>
        <begin position="1"/>
        <end position="63"/>
    </location>
</feature>
<gene>
    <name evidence="2" type="ORF">BT96DRAFT_1005010</name>
</gene>
<feature type="compositionally biased region" description="Acidic residues" evidence="1">
    <location>
        <begin position="462"/>
        <end position="475"/>
    </location>
</feature>
<feature type="compositionally biased region" description="Polar residues" evidence="1">
    <location>
        <begin position="1"/>
        <end position="25"/>
    </location>
</feature>
<protein>
    <submittedName>
        <fullName evidence="2">Uncharacterized protein</fullName>
    </submittedName>
</protein>
<dbReference type="AlphaFoldDB" id="A0A6A4GQP5"/>
<evidence type="ECO:0000313" key="3">
    <source>
        <dbReference type="Proteomes" id="UP000799118"/>
    </source>
</evidence>
<organism evidence="2 3">
    <name type="scientific">Gymnopus androsaceus JB14</name>
    <dbReference type="NCBI Taxonomy" id="1447944"/>
    <lineage>
        <taxon>Eukaryota</taxon>
        <taxon>Fungi</taxon>
        <taxon>Dikarya</taxon>
        <taxon>Basidiomycota</taxon>
        <taxon>Agaricomycotina</taxon>
        <taxon>Agaricomycetes</taxon>
        <taxon>Agaricomycetidae</taxon>
        <taxon>Agaricales</taxon>
        <taxon>Marasmiineae</taxon>
        <taxon>Omphalotaceae</taxon>
        <taxon>Gymnopus</taxon>
    </lineage>
</organism>
<evidence type="ECO:0000256" key="1">
    <source>
        <dbReference type="SAM" id="MobiDB-lite"/>
    </source>
</evidence>
<dbReference type="Proteomes" id="UP000799118">
    <property type="component" value="Unassembled WGS sequence"/>
</dbReference>
<feature type="region of interest" description="Disordered" evidence="1">
    <location>
        <begin position="444"/>
        <end position="505"/>
    </location>
</feature>
<feature type="compositionally biased region" description="Acidic residues" evidence="1">
    <location>
        <begin position="446"/>
        <end position="455"/>
    </location>
</feature>
<dbReference type="EMBL" id="ML769794">
    <property type="protein sequence ID" value="KAE9387537.1"/>
    <property type="molecule type" value="Genomic_DNA"/>
</dbReference>
<keyword evidence="3" id="KW-1185">Reference proteome</keyword>
<name>A0A6A4GQP5_9AGAR</name>
<feature type="compositionally biased region" description="Low complexity" evidence="1">
    <location>
        <begin position="32"/>
        <end position="57"/>
    </location>
</feature>
<reference evidence="2" key="1">
    <citation type="journal article" date="2019" name="Environ. Microbiol.">
        <title>Fungal ecological strategies reflected in gene transcription - a case study of two litter decomposers.</title>
        <authorList>
            <person name="Barbi F."/>
            <person name="Kohler A."/>
            <person name="Barry K."/>
            <person name="Baskaran P."/>
            <person name="Daum C."/>
            <person name="Fauchery L."/>
            <person name="Ihrmark K."/>
            <person name="Kuo A."/>
            <person name="LaButti K."/>
            <person name="Lipzen A."/>
            <person name="Morin E."/>
            <person name="Grigoriev I.V."/>
            <person name="Henrissat B."/>
            <person name="Lindahl B."/>
            <person name="Martin F."/>
        </authorList>
    </citation>
    <scope>NUCLEOTIDE SEQUENCE</scope>
    <source>
        <strain evidence="2">JB14</strain>
    </source>
</reference>
<evidence type="ECO:0000313" key="2">
    <source>
        <dbReference type="EMBL" id="KAE9387537.1"/>
    </source>
</evidence>
<accession>A0A6A4GQP5</accession>
<proteinExistence type="predicted"/>
<dbReference type="OrthoDB" id="3045408at2759"/>
<feature type="compositionally biased region" description="Acidic residues" evidence="1">
    <location>
        <begin position="489"/>
        <end position="505"/>
    </location>
</feature>
<sequence>MPTNWKCSCPSDGNNSDSEANNAPRSNKKSKTSPSSSPGKAPKSSPSKKSSTSSPKKPSAHDPFHVRKKQLNACIEVHVHLLSGCFKSDALPTLPSPEEIEALEHKFTNNPDPYKVLDENMQVINPNDREVQKRLRKLREDVFMSGGSTYGGKIAHIPQHSIRIILGMVKASGLKNWKPDILSGPDTLYNQLHQQVFNKTFEATVVNFGYRHLQVAFHHLENAHLIDKLYNNYLFSYWRSMLRRETKERGSVEKALARNKVYKRREACCKLRRDFHVKQAWPTRTQRLISEPSCHSDDEDAPDGNYHILVMLRRSTKATAFVRGVDDFIETSQKLLKRRNAYKRIPRIMHPDKKLSQLEGLPSHKVALDWHDPTEFNKLPAYIRARYVNSPIALPLETVINHSDDWKDLKMSDEDFMQKYGNAVRSQYNFPTDEEIYAMEHGAINDSDDSDEEDLEHTADKEDLDDDDDDEEMDNGEQPAGHGEQESEHDFDEDAHDDDSDVMEE</sequence>